<dbReference type="EMBL" id="JAAOCP010000009">
    <property type="protein sequence ID" value="MBJ7639384.1"/>
    <property type="molecule type" value="Genomic_DNA"/>
</dbReference>
<name>A0A4Z0RKP7_WEICO</name>
<keyword evidence="1" id="KW-0378">Hydrolase</keyword>
<dbReference type="AlphaFoldDB" id="A0A4Z0RKP7"/>
<dbReference type="EMBL" id="JAAOCX010000009">
    <property type="protein sequence ID" value="MBJ7633000.1"/>
    <property type="molecule type" value="Genomic_DNA"/>
</dbReference>
<dbReference type="Proteomes" id="UP000728106">
    <property type="component" value="Unassembled WGS sequence"/>
</dbReference>
<dbReference type="InterPro" id="IPR049730">
    <property type="entry name" value="SNF2/RAD54-like_C"/>
</dbReference>
<dbReference type="CDD" id="cd09178">
    <property type="entry name" value="PLDc_N_Snf2_like"/>
    <property type="match status" value="1"/>
</dbReference>
<accession>A0A4Z0RKP7</accession>
<dbReference type="SUPFAM" id="SSF56024">
    <property type="entry name" value="Phospholipase D/nuclease"/>
    <property type="match status" value="1"/>
</dbReference>
<dbReference type="PROSITE" id="PS51192">
    <property type="entry name" value="HELICASE_ATP_BIND_1"/>
    <property type="match status" value="1"/>
</dbReference>
<dbReference type="SMART" id="SM00487">
    <property type="entry name" value="DEXDc"/>
    <property type="match status" value="1"/>
</dbReference>
<dbReference type="PANTHER" id="PTHR45766">
    <property type="entry name" value="DNA ANNEALING HELICASE AND ENDONUCLEASE ZRANB3 FAMILY MEMBER"/>
    <property type="match status" value="1"/>
</dbReference>
<evidence type="ECO:0000313" key="6">
    <source>
        <dbReference type="Proteomes" id="UP000728106"/>
    </source>
</evidence>
<feature type="domain" description="Helicase C-terminal" evidence="3">
    <location>
        <begin position="789"/>
        <end position="958"/>
    </location>
</feature>
<dbReference type="Gene3D" id="3.40.50.300">
    <property type="entry name" value="P-loop containing nucleotide triphosphate hydrolases"/>
    <property type="match status" value="1"/>
</dbReference>
<dbReference type="InterPro" id="IPR038718">
    <property type="entry name" value="SNF2-like_sf"/>
</dbReference>
<dbReference type="PROSITE" id="PS51194">
    <property type="entry name" value="HELICASE_CTER"/>
    <property type="match status" value="1"/>
</dbReference>
<keyword evidence="6" id="KW-1185">Reference proteome</keyword>
<proteinExistence type="predicted"/>
<reference evidence="5" key="1">
    <citation type="submission" date="2020-02" db="EMBL/GenBank/DDBJ databases">
        <authorList>
            <person name="Fontana A."/>
            <person name="Patrone V."/>
            <person name="Morelli L."/>
        </authorList>
    </citation>
    <scope>NUCLEOTIDE SEQUENCE</scope>
    <source>
        <strain evidence="4">CCUG 30943</strain>
        <strain evidence="5">CCUG 43002</strain>
    </source>
</reference>
<dbReference type="SMART" id="SM00490">
    <property type="entry name" value="HELICc"/>
    <property type="match status" value="1"/>
</dbReference>
<protein>
    <submittedName>
        <fullName evidence="5">DEAD/DEAH box helicase family protein</fullName>
    </submittedName>
</protein>
<evidence type="ECO:0000313" key="4">
    <source>
        <dbReference type="EMBL" id="MBJ7633000.1"/>
    </source>
</evidence>
<keyword evidence="5" id="KW-0547">Nucleotide-binding</keyword>
<dbReference type="PANTHER" id="PTHR45766:SF6">
    <property type="entry name" value="SWI_SNF-RELATED MATRIX-ASSOCIATED ACTIN-DEPENDENT REGULATOR OF CHROMATIN SUBFAMILY A-LIKE PROTEIN 1"/>
    <property type="match status" value="1"/>
</dbReference>
<dbReference type="InterPro" id="IPR014001">
    <property type="entry name" value="Helicase_ATP-bd"/>
</dbReference>
<dbReference type="RefSeq" id="WP_135390883.1">
    <property type="nucleotide sequence ID" value="NZ_ALXH01000075.1"/>
</dbReference>
<dbReference type="Pfam" id="PF04851">
    <property type="entry name" value="ResIII"/>
    <property type="match status" value="1"/>
</dbReference>
<dbReference type="InterPro" id="IPR027417">
    <property type="entry name" value="P-loop_NTPase"/>
</dbReference>
<dbReference type="GO" id="GO:0004386">
    <property type="term" value="F:helicase activity"/>
    <property type="evidence" value="ECO:0007669"/>
    <property type="project" value="UniProtKB-KW"/>
</dbReference>
<dbReference type="GO" id="GO:0005524">
    <property type="term" value="F:ATP binding"/>
    <property type="evidence" value="ECO:0007669"/>
    <property type="project" value="InterPro"/>
</dbReference>
<evidence type="ECO:0000313" key="5">
    <source>
        <dbReference type="EMBL" id="MBJ7639384.1"/>
    </source>
</evidence>
<keyword evidence="5" id="KW-0347">Helicase</keyword>
<dbReference type="InterPro" id="IPR001650">
    <property type="entry name" value="Helicase_C-like"/>
</dbReference>
<dbReference type="Pfam" id="PF00271">
    <property type="entry name" value="Helicase_C"/>
    <property type="match status" value="1"/>
</dbReference>
<keyword evidence="5" id="KW-0067">ATP-binding</keyword>
<reference evidence="5 6" key="2">
    <citation type="journal article" date="2021" name="Int. J. Food Microbiol.">
        <title>Safety demonstration of a microbial species for use in the food chain: Weissella confusa.</title>
        <authorList>
            <person name="Bourdichon F."/>
            <person name="Patrone V."/>
            <person name="Fontana A."/>
            <person name="Milani G."/>
            <person name="Morelli L."/>
        </authorList>
    </citation>
    <scope>NUCLEOTIDE SEQUENCE [LARGE SCALE GENOMIC DNA]</scope>
    <source>
        <strain evidence="4">CCUG 30943</strain>
        <strain evidence="5 6">CCUG 43002</strain>
    </source>
</reference>
<evidence type="ECO:0000256" key="1">
    <source>
        <dbReference type="ARBA" id="ARBA00022801"/>
    </source>
</evidence>
<dbReference type="CDD" id="cd18793">
    <property type="entry name" value="SF2_C_SNF"/>
    <property type="match status" value="1"/>
</dbReference>
<dbReference type="SUPFAM" id="SSF52540">
    <property type="entry name" value="P-loop containing nucleoside triphosphate hydrolases"/>
    <property type="match status" value="1"/>
</dbReference>
<dbReference type="GO" id="GO:0003677">
    <property type="term" value="F:DNA binding"/>
    <property type="evidence" value="ECO:0007669"/>
    <property type="project" value="InterPro"/>
</dbReference>
<dbReference type="GO" id="GO:0016787">
    <property type="term" value="F:hydrolase activity"/>
    <property type="evidence" value="ECO:0007669"/>
    <property type="project" value="UniProtKB-KW"/>
</dbReference>
<dbReference type="Gene3D" id="3.30.870.10">
    <property type="entry name" value="Endonuclease Chain A"/>
    <property type="match status" value="1"/>
</dbReference>
<evidence type="ECO:0000259" key="2">
    <source>
        <dbReference type="PROSITE" id="PS51192"/>
    </source>
</evidence>
<gene>
    <name evidence="5" type="ORF">HAU20_08310</name>
    <name evidence="4" type="ORF">HAU43_07865</name>
</gene>
<dbReference type="InterPro" id="IPR006935">
    <property type="entry name" value="Helicase/UvrB_N"/>
</dbReference>
<feature type="domain" description="Helicase ATP-binding" evidence="2">
    <location>
        <begin position="265"/>
        <end position="419"/>
    </location>
</feature>
<dbReference type="Gene3D" id="3.40.50.10810">
    <property type="entry name" value="Tandem AAA-ATPase domain"/>
    <property type="match status" value="1"/>
</dbReference>
<dbReference type="Proteomes" id="UP000808038">
    <property type="component" value="Unassembled WGS sequence"/>
</dbReference>
<dbReference type="InterPro" id="IPR025202">
    <property type="entry name" value="PLD-like_dom"/>
</dbReference>
<evidence type="ECO:0000259" key="3">
    <source>
        <dbReference type="PROSITE" id="PS51194"/>
    </source>
</evidence>
<sequence length="1237" mass="140624">MAEFPQFIDNNRKELSDVLRQIAPNYKTLSIATGYWDLPGTLEIIKEIENYDSIRLLIGQEPLSNHLQKRFHLNLDSGDGLFPDSYIKDDLEEEGNSKELSELRQTAKTMVTLIKNGKLDIRVYRKPRLHAKAYIFGELGDGHSVGIIGSSNFTKAGLTSNSELNFLTDDYKIVEFEPKTENQENGHLTWFNELWDSDGVEDWNGDFTEIIGDSPVGDKTYGPYDVYIRTLMEVFPDELVEAEPFDESIEKILHPFQNQNALSLRRKLDSMGVAMLSDSVGLGKTITAAAIIKQYIEDGKYNIVIIPPAALKQQWVDELESDRWNLMEHRDFEVYSQQDGDRIQQLIDKSEKRQGTHNEIDLFVVDEAHNLRNAGTTRHNQILTLFQENPNAKVLLLTATPINNSLMDFANQIQLGSKGDLVSVNVPYSTGKGSLEYIDFFEALKRIQSEATKADKKGEKYDWSKHKNTLTTGIRHYLVRATRQGVIKRNAMKPVDGQTKLFPDTVVKQFEYGYLEEDAKLIQAAVEGQVAFAFDNLNPLKLNLDFASQITQRTKHPLDLFKEIKELQDSGNAQTALERNDVSDDLSSEKLFDDSQEAMSVISSIYKIINFLGFSPYKPDSYNWTVYGKTIPEIRQLNLKGREANSLRVQLAIHNMLHVTWLKRLESSTHTLAKSVENYSARIKLFEKWLDKGFIVSLSDAALLGKEYGDDIERAFEDYDEYLKELDTLVDGDETTLKKRGVERKLADIDVFNIAQLQKDIERDKALISLLEKLLGLLTKKGHDEKLNTLANRIIELASQKKYGEKLLVFSFFSDTVDYLREALPPLLDGKITNFSKRAAFVSGNSTHVENIARLFSPNSKKYVLKSGETELDYLFATDVLSEGQNLQDAGALVNYDLHWNPVRMIQRNGRVNRLGSHYNEVLIANARPNDDLEMYLKLVRRLENKIEAINNTVGNDQSILGEKENPIEFNDFIGADDIYSTDAEKATAAVNALENQKDILDWADDYALELRSFIDDHSGDDELSRLKGIPIGKWNYLPQKNQEVIPDTNEVYALFSANGRMTGTNELVHDTGFVKIAKTGANRGPFSQVRASYVDDQDALAKIKTTPDDNQAGLDLINVDRQEYLEKGRVEINAQFESNRTLFDVKPAQAKALSVLSEYFNQDLLHLVQTGIRKSNDKRSFEKLVRKVNKEVKENGMMNATTVRSFEKFINHLLEIETQEKKLEEAKGVLFYANNQ</sequence>
<comment type="caution">
    <text evidence="5">The sequence shown here is derived from an EMBL/GenBank/DDBJ whole genome shotgun (WGS) entry which is preliminary data.</text>
</comment>
<dbReference type="Pfam" id="PF13091">
    <property type="entry name" value="PLDc_2"/>
    <property type="match status" value="1"/>
</dbReference>
<organism evidence="5 6">
    <name type="scientific">Weissella confusa</name>
    <name type="common">Lactobacillus confusus</name>
    <dbReference type="NCBI Taxonomy" id="1583"/>
    <lineage>
        <taxon>Bacteria</taxon>
        <taxon>Bacillati</taxon>
        <taxon>Bacillota</taxon>
        <taxon>Bacilli</taxon>
        <taxon>Lactobacillales</taxon>
        <taxon>Lactobacillaceae</taxon>
        <taxon>Weissella</taxon>
    </lineage>
</organism>